<feature type="transmembrane region" description="Helical" evidence="6">
    <location>
        <begin position="305"/>
        <end position="328"/>
    </location>
</feature>
<dbReference type="AlphaFoldDB" id="A0AAW6AU32"/>
<feature type="transmembrane region" description="Helical" evidence="6">
    <location>
        <begin position="233"/>
        <end position="252"/>
    </location>
</feature>
<keyword evidence="2" id="KW-1003">Cell membrane</keyword>
<evidence type="ECO:0000256" key="1">
    <source>
        <dbReference type="ARBA" id="ARBA00004651"/>
    </source>
</evidence>
<keyword evidence="4 6" id="KW-1133">Transmembrane helix</keyword>
<evidence type="ECO:0000313" key="7">
    <source>
        <dbReference type="EMBL" id="MDB1999395.1"/>
    </source>
</evidence>
<feature type="transmembrane region" description="Helical" evidence="6">
    <location>
        <begin position="264"/>
        <end position="284"/>
    </location>
</feature>
<proteinExistence type="predicted"/>
<dbReference type="InterPro" id="IPR050833">
    <property type="entry name" value="Poly_Biosynth_Transport"/>
</dbReference>
<dbReference type="GO" id="GO:0005886">
    <property type="term" value="C:plasma membrane"/>
    <property type="evidence" value="ECO:0007669"/>
    <property type="project" value="UniProtKB-SubCell"/>
</dbReference>
<dbReference type="GeneID" id="57967971"/>
<protein>
    <submittedName>
        <fullName evidence="7">Lipopolysaccharide biosynthesis protein</fullName>
    </submittedName>
</protein>
<feature type="transmembrane region" description="Helical" evidence="6">
    <location>
        <begin position="37"/>
        <end position="56"/>
    </location>
</feature>
<keyword evidence="3 6" id="KW-0812">Transmembrane</keyword>
<name>A0AAW6AU32_CLOSY</name>
<reference evidence="7" key="1">
    <citation type="submission" date="2023-01" db="EMBL/GenBank/DDBJ databases">
        <title>Human gut microbiome strain richness.</title>
        <authorList>
            <person name="Chen-Liaw A."/>
        </authorList>
    </citation>
    <scope>NUCLEOTIDE SEQUENCE</scope>
    <source>
        <strain evidence="7">B1_m1001713B170214d0_201011</strain>
    </source>
</reference>
<dbReference type="Proteomes" id="UP001300871">
    <property type="component" value="Unassembled WGS sequence"/>
</dbReference>
<evidence type="ECO:0000256" key="5">
    <source>
        <dbReference type="ARBA" id="ARBA00023136"/>
    </source>
</evidence>
<keyword evidence="5 6" id="KW-0472">Membrane</keyword>
<evidence type="ECO:0000256" key="2">
    <source>
        <dbReference type="ARBA" id="ARBA00022475"/>
    </source>
</evidence>
<feature type="transmembrane region" description="Helical" evidence="6">
    <location>
        <begin position="348"/>
        <end position="368"/>
    </location>
</feature>
<evidence type="ECO:0000256" key="4">
    <source>
        <dbReference type="ARBA" id="ARBA00022989"/>
    </source>
</evidence>
<feature type="transmembrane region" description="Helical" evidence="6">
    <location>
        <begin position="102"/>
        <end position="120"/>
    </location>
</feature>
<feature type="transmembrane region" description="Helical" evidence="6">
    <location>
        <begin position="195"/>
        <end position="213"/>
    </location>
</feature>
<dbReference type="EMBL" id="JAQLGM010000006">
    <property type="protein sequence ID" value="MDB1999395.1"/>
    <property type="molecule type" value="Genomic_DNA"/>
</dbReference>
<evidence type="ECO:0000256" key="6">
    <source>
        <dbReference type="SAM" id="Phobius"/>
    </source>
</evidence>
<dbReference type="RefSeq" id="WP_150028143.1">
    <property type="nucleotide sequence ID" value="NZ_JANKAG010000002.1"/>
</dbReference>
<gene>
    <name evidence="7" type="ORF">PM006_04220</name>
</gene>
<dbReference type="PANTHER" id="PTHR30250">
    <property type="entry name" value="PST FAMILY PREDICTED COLANIC ACID TRANSPORTER"/>
    <property type="match status" value="1"/>
</dbReference>
<sequence length="441" mass="49550">MTTNERQVTVMNLLRTLLIGGDDNLEKRNMVWNMLGSLLYAFASMVLSIVVIQVVGEDEGGIFSFAFSAFGQHMFMVAYFGMRPFHITDIGMRYTFGEYLRLRFVTCGGALVFGLLYVYFNQDTYTYVKTMTVILMVCYKVIDGFADVYEAEFQRDGRLYLTGKSNTFRTLFSAGSFIACLVMSHNLVLSCMVSVIAQILGVLIFNISIIGELPQVDWSCRKGRCSLLFQENFLLFLSAIIDFYVFSASKYAIEGNMLNKDQAIFGAIFMPTSVINLVAGFVIRPYITKLSLVWENREFANFAKVVGRLAAIIAGLTVLALGGAWFLGIPVLSMLYPKLGYAIADSRLPLLLIILGGAFNAYINLFYYSLIIMQKRRHIFVIYALVAGAAFLISSPFVRWMGILGGALSYLMLMFALTVCFGLTALYFYRKENRNGRKMAK</sequence>
<dbReference type="PANTHER" id="PTHR30250:SF11">
    <property type="entry name" value="O-ANTIGEN TRANSPORTER-RELATED"/>
    <property type="match status" value="1"/>
</dbReference>
<evidence type="ECO:0000313" key="8">
    <source>
        <dbReference type="Proteomes" id="UP001300871"/>
    </source>
</evidence>
<feature type="transmembrane region" description="Helical" evidence="6">
    <location>
        <begin position="62"/>
        <end position="81"/>
    </location>
</feature>
<feature type="transmembrane region" description="Helical" evidence="6">
    <location>
        <begin position="380"/>
        <end position="401"/>
    </location>
</feature>
<accession>A0AAW6AU32</accession>
<comment type="caution">
    <text evidence="7">The sequence shown here is derived from an EMBL/GenBank/DDBJ whole genome shotgun (WGS) entry which is preliminary data.</text>
</comment>
<evidence type="ECO:0000256" key="3">
    <source>
        <dbReference type="ARBA" id="ARBA00022692"/>
    </source>
</evidence>
<comment type="subcellular location">
    <subcellularLocation>
        <location evidence="1">Cell membrane</location>
        <topology evidence="1">Multi-pass membrane protein</topology>
    </subcellularLocation>
</comment>
<organism evidence="7 8">
    <name type="scientific">Clostridium symbiosum</name>
    <name type="common">Bacteroides symbiosus</name>
    <dbReference type="NCBI Taxonomy" id="1512"/>
    <lineage>
        <taxon>Bacteria</taxon>
        <taxon>Bacillati</taxon>
        <taxon>Bacillota</taxon>
        <taxon>Clostridia</taxon>
        <taxon>Lachnospirales</taxon>
        <taxon>Lachnospiraceae</taxon>
        <taxon>Otoolea</taxon>
    </lineage>
</organism>
<feature type="transmembrane region" description="Helical" evidence="6">
    <location>
        <begin position="407"/>
        <end position="429"/>
    </location>
</feature>